<feature type="active site" evidence="1">
    <location>
        <position position="310"/>
    </location>
</feature>
<keyword evidence="1" id="KW-1208">Phospholipid metabolism</keyword>
<dbReference type="InterPro" id="IPR001736">
    <property type="entry name" value="PLipase_D/transphosphatidylase"/>
</dbReference>
<evidence type="ECO:0000256" key="1">
    <source>
        <dbReference type="HAMAP-Rule" id="MF_01917"/>
    </source>
</evidence>
<dbReference type="OrthoDB" id="9762009at2"/>
<dbReference type="RefSeq" id="WP_119109087.1">
    <property type="nucleotide sequence ID" value="NZ_QXJC01000003.1"/>
</dbReference>
<dbReference type="SMART" id="SM00155">
    <property type="entry name" value="PLDc"/>
    <property type="match status" value="2"/>
</dbReference>
<keyword evidence="1" id="KW-0594">Phospholipid biosynthesis</keyword>
<keyword evidence="1" id="KW-1003">Cell membrane</keyword>
<comment type="function">
    <text evidence="1">Catalyzes the phosphatidyl group transfer from one phosphatidylglycerol molecule to another to form cardiolipin (CL) (diphosphatidylglycerol) and glycerol.</text>
</comment>
<name>A0A398C5Z3_9BURK</name>
<comment type="caution">
    <text evidence="3">The sequence shown here is derived from an EMBL/GenBank/DDBJ whole genome shotgun (WGS) entry which is preliminary data.</text>
</comment>
<dbReference type="EC" id="2.7.8.-" evidence="1"/>
<dbReference type="Proteomes" id="UP000266302">
    <property type="component" value="Unassembled WGS sequence"/>
</dbReference>
<keyword evidence="1" id="KW-0443">Lipid metabolism</keyword>
<proteinExistence type="inferred from homology"/>
<dbReference type="PANTHER" id="PTHR21248:SF22">
    <property type="entry name" value="PHOSPHOLIPASE D"/>
    <property type="match status" value="1"/>
</dbReference>
<comment type="similarity">
    <text evidence="1">Belongs to the phospholipase D family. Cardiolipin synthase subfamily. ClsB sub-subfamily.</text>
</comment>
<dbReference type="InterPro" id="IPR030872">
    <property type="entry name" value="Cardiolipin_synth_ClsB"/>
</dbReference>
<accession>A0A398C5Z3</accession>
<evidence type="ECO:0000313" key="4">
    <source>
        <dbReference type="Proteomes" id="UP000266302"/>
    </source>
</evidence>
<evidence type="ECO:0000313" key="3">
    <source>
        <dbReference type="EMBL" id="RID98422.1"/>
    </source>
</evidence>
<feature type="active site" evidence="1">
    <location>
        <position position="312"/>
    </location>
</feature>
<dbReference type="AlphaFoldDB" id="A0A398C5Z3"/>
<keyword evidence="1" id="KW-0808">Transferase</keyword>
<dbReference type="CDD" id="cd09159">
    <property type="entry name" value="PLDc_ybhO_like_2"/>
    <property type="match status" value="1"/>
</dbReference>
<gene>
    <name evidence="1 3" type="primary">clsB</name>
    <name evidence="3" type="ORF">D3F03_09300</name>
</gene>
<feature type="active site" evidence="1">
    <location>
        <position position="317"/>
    </location>
</feature>
<reference evidence="3 4" key="1">
    <citation type="submission" date="2018-09" db="EMBL/GenBank/DDBJ databases">
        <title>Draft genome of Simplicispira sp. NY-02.</title>
        <authorList>
            <person name="Im W.T."/>
        </authorList>
    </citation>
    <scope>NUCLEOTIDE SEQUENCE [LARGE SCALE GENOMIC DNA]</scope>
    <source>
        <strain evidence="3 4">NY-02</strain>
    </source>
</reference>
<evidence type="ECO:0000259" key="2">
    <source>
        <dbReference type="PROSITE" id="PS50035"/>
    </source>
</evidence>
<dbReference type="Pfam" id="PF13091">
    <property type="entry name" value="PLDc_2"/>
    <property type="match status" value="2"/>
</dbReference>
<dbReference type="EMBL" id="QXJC01000003">
    <property type="protein sequence ID" value="RID98422.1"/>
    <property type="molecule type" value="Genomic_DNA"/>
</dbReference>
<dbReference type="Gene3D" id="3.30.870.10">
    <property type="entry name" value="Endonuclease Chain A"/>
    <property type="match status" value="2"/>
</dbReference>
<dbReference type="PROSITE" id="PS50035">
    <property type="entry name" value="PLD"/>
    <property type="match status" value="2"/>
</dbReference>
<protein>
    <recommendedName>
        <fullName evidence="1">Cardiolipin synthase B</fullName>
        <shortName evidence="1">CL synthase</shortName>
        <ecNumber evidence="1">2.7.8.-</ecNumber>
    </recommendedName>
</protein>
<comment type="subcellular location">
    <subcellularLocation>
        <location evidence="1">Cell membrane</location>
        <topology evidence="1">Peripheral membrane protein</topology>
    </subcellularLocation>
</comment>
<comment type="catalytic activity">
    <reaction evidence="1">
        <text>2 a 1,2-diacyl-sn-glycero-3-phospho-(1'-sn-glycerol) = a cardiolipin + glycerol</text>
        <dbReference type="Rhea" id="RHEA:31451"/>
        <dbReference type="ChEBI" id="CHEBI:17754"/>
        <dbReference type="ChEBI" id="CHEBI:62237"/>
        <dbReference type="ChEBI" id="CHEBI:64716"/>
    </reaction>
</comment>
<feature type="active site" evidence="1">
    <location>
        <position position="121"/>
    </location>
</feature>
<dbReference type="NCBIfam" id="NF008427">
    <property type="entry name" value="PRK11263.1"/>
    <property type="match status" value="1"/>
</dbReference>
<feature type="active site" evidence="1">
    <location>
        <position position="114"/>
    </location>
</feature>
<keyword evidence="1" id="KW-0444">Lipid biosynthesis</keyword>
<dbReference type="GO" id="GO:0005886">
    <property type="term" value="C:plasma membrane"/>
    <property type="evidence" value="ECO:0007669"/>
    <property type="project" value="UniProtKB-SubCell"/>
</dbReference>
<feature type="domain" description="PLD phosphodiesterase" evidence="2">
    <location>
        <begin position="109"/>
        <end position="136"/>
    </location>
</feature>
<sequence length="405" mass="44803">MRNVELIPGHSVALLQGAQELFPALVRAMDGAAQSVRFETYICDFTDSGASIGAALERAARRGVQVQLLVDGFGTGGLDAGWLERLRAAGVQYQAFAPLGPLGLLLPQRWRRLHRKLCVVDGAVLFCGGINLLDDFYDPNYGRLEAPRLDFAVEVRGPITAQANAAMQIAWWRMQAVSAARLRHLGEARRDFFAARQVARTKAAAPQERSGVRAALLLRDNVLHRAVIERAYLRAIAQAREEIIIANAYFVPGRRLRRALVHAARRGVRVRLLLQGRYEYFLQYHAARPVYGLLLKAGVEIHEYAPSFLHAKVAVIDAEGSHPWATVGSSNLDPLSLLLAREANVAVADAEFAQNLRKRLVDAMEHAGRQIDSAAYAARPWRARVLDRLALALVRSALWLTGKTY</sequence>
<keyword evidence="1" id="KW-0472">Membrane</keyword>
<dbReference type="HAMAP" id="MF_01917">
    <property type="entry name" value="Cardiolipin_synth_ClsB"/>
    <property type="match status" value="1"/>
</dbReference>
<dbReference type="PANTHER" id="PTHR21248">
    <property type="entry name" value="CARDIOLIPIN SYNTHASE"/>
    <property type="match status" value="1"/>
</dbReference>
<feature type="active site" evidence="1">
    <location>
        <position position="116"/>
    </location>
</feature>
<dbReference type="InterPro" id="IPR025202">
    <property type="entry name" value="PLD-like_dom"/>
</dbReference>
<keyword evidence="4" id="KW-1185">Reference proteome</keyword>
<dbReference type="SUPFAM" id="SSF56024">
    <property type="entry name" value="Phospholipase D/nuclease"/>
    <property type="match status" value="2"/>
</dbReference>
<organism evidence="3 4">
    <name type="scientific">Simplicispira hankyongi</name>
    <dbReference type="NCBI Taxonomy" id="2315688"/>
    <lineage>
        <taxon>Bacteria</taxon>
        <taxon>Pseudomonadati</taxon>
        <taxon>Pseudomonadota</taxon>
        <taxon>Betaproteobacteria</taxon>
        <taxon>Burkholderiales</taxon>
        <taxon>Comamonadaceae</taxon>
        <taxon>Simplicispira</taxon>
    </lineage>
</organism>
<dbReference type="CDD" id="cd09110">
    <property type="entry name" value="PLDc_CLS_1"/>
    <property type="match status" value="1"/>
</dbReference>
<feature type="domain" description="PLD phosphodiesterase" evidence="2">
    <location>
        <begin position="305"/>
        <end position="336"/>
    </location>
</feature>
<dbReference type="GO" id="GO:0008808">
    <property type="term" value="F:cardiolipin synthase activity"/>
    <property type="evidence" value="ECO:0007669"/>
    <property type="project" value="InterPro"/>
</dbReference>
<dbReference type="GO" id="GO:0032049">
    <property type="term" value="P:cardiolipin biosynthetic process"/>
    <property type="evidence" value="ECO:0007669"/>
    <property type="project" value="InterPro"/>
</dbReference>